<reference evidence="2 3" key="1">
    <citation type="journal article" date="2024" name="G3 (Bethesda)">
        <title>Genome assembly of Hibiscus sabdariffa L. provides insights into metabolisms of medicinal natural products.</title>
        <authorList>
            <person name="Kim T."/>
        </authorList>
    </citation>
    <scope>NUCLEOTIDE SEQUENCE [LARGE SCALE GENOMIC DNA]</scope>
    <source>
        <strain evidence="2">TK-2024</strain>
        <tissue evidence="2">Old leaves</tissue>
    </source>
</reference>
<dbReference type="EMBL" id="JBBPBN010000023">
    <property type="protein sequence ID" value="KAK9011127.1"/>
    <property type="molecule type" value="Genomic_DNA"/>
</dbReference>
<name>A0ABR2RDY8_9ROSI</name>
<keyword evidence="1" id="KW-0472">Membrane</keyword>
<comment type="caution">
    <text evidence="2">The sequence shown here is derived from an EMBL/GenBank/DDBJ whole genome shotgun (WGS) entry which is preliminary data.</text>
</comment>
<sequence length="116" mass="12661">MEIPNRSAGQRPAAAPLLPVANLFAFGLMGGFVPMATTRISNFTMGFGGLLPSLFNIHFHGFPDSTVYGTTSGFTSRFSTVHGGHTHGFPQQRTREQHADKVSKNLLLLILALLYW</sequence>
<evidence type="ECO:0000256" key="1">
    <source>
        <dbReference type="SAM" id="Phobius"/>
    </source>
</evidence>
<feature type="transmembrane region" description="Helical" evidence="1">
    <location>
        <begin position="20"/>
        <end position="37"/>
    </location>
</feature>
<evidence type="ECO:0000313" key="2">
    <source>
        <dbReference type="EMBL" id="KAK9011127.1"/>
    </source>
</evidence>
<keyword evidence="1" id="KW-0812">Transmembrane</keyword>
<evidence type="ECO:0000313" key="3">
    <source>
        <dbReference type="Proteomes" id="UP001396334"/>
    </source>
</evidence>
<protein>
    <submittedName>
        <fullName evidence="2">Uncharacterized protein</fullName>
    </submittedName>
</protein>
<organism evidence="2 3">
    <name type="scientific">Hibiscus sabdariffa</name>
    <name type="common">roselle</name>
    <dbReference type="NCBI Taxonomy" id="183260"/>
    <lineage>
        <taxon>Eukaryota</taxon>
        <taxon>Viridiplantae</taxon>
        <taxon>Streptophyta</taxon>
        <taxon>Embryophyta</taxon>
        <taxon>Tracheophyta</taxon>
        <taxon>Spermatophyta</taxon>
        <taxon>Magnoliopsida</taxon>
        <taxon>eudicotyledons</taxon>
        <taxon>Gunneridae</taxon>
        <taxon>Pentapetalae</taxon>
        <taxon>rosids</taxon>
        <taxon>malvids</taxon>
        <taxon>Malvales</taxon>
        <taxon>Malvaceae</taxon>
        <taxon>Malvoideae</taxon>
        <taxon>Hibiscus</taxon>
    </lineage>
</organism>
<accession>A0ABR2RDY8</accession>
<dbReference type="Proteomes" id="UP001396334">
    <property type="component" value="Unassembled WGS sequence"/>
</dbReference>
<proteinExistence type="predicted"/>
<keyword evidence="1" id="KW-1133">Transmembrane helix</keyword>
<gene>
    <name evidence="2" type="ORF">V6N11_043984</name>
</gene>
<keyword evidence="3" id="KW-1185">Reference proteome</keyword>